<evidence type="ECO:0000256" key="5">
    <source>
        <dbReference type="ARBA" id="ARBA00023136"/>
    </source>
</evidence>
<dbReference type="PANTHER" id="PTHR30572:SF4">
    <property type="entry name" value="ABC TRANSPORTER PERMEASE YTRF"/>
    <property type="match status" value="1"/>
</dbReference>
<dbReference type="AlphaFoldDB" id="A0A178TB45"/>
<evidence type="ECO:0000313" key="9">
    <source>
        <dbReference type="Proteomes" id="UP000078336"/>
    </source>
</evidence>
<dbReference type="Proteomes" id="UP000078336">
    <property type="component" value="Unassembled WGS sequence"/>
</dbReference>
<feature type="domain" description="ABC3 transporter permease C-terminal" evidence="7">
    <location>
        <begin position="309"/>
        <end position="421"/>
    </location>
</feature>
<dbReference type="Pfam" id="PF02687">
    <property type="entry name" value="FtsX"/>
    <property type="match status" value="1"/>
</dbReference>
<dbReference type="GO" id="GO:0022857">
    <property type="term" value="F:transmembrane transporter activity"/>
    <property type="evidence" value="ECO:0007669"/>
    <property type="project" value="TreeGrafter"/>
</dbReference>
<evidence type="ECO:0000256" key="6">
    <source>
        <dbReference type="ARBA" id="ARBA00038076"/>
    </source>
</evidence>
<accession>A0A178TB45</accession>
<dbReference type="InterPro" id="IPR050250">
    <property type="entry name" value="Macrolide_Exporter_MacB"/>
</dbReference>
<name>A0A178TB45_9BACL</name>
<comment type="similarity">
    <text evidence="6">Belongs to the ABC-4 integral membrane protein family.</text>
</comment>
<evidence type="ECO:0000256" key="4">
    <source>
        <dbReference type="ARBA" id="ARBA00022989"/>
    </source>
</evidence>
<dbReference type="EMBL" id="LUCQ01000098">
    <property type="protein sequence ID" value="OAO78776.1"/>
    <property type="molecule type" value="Genomic_DNA"/>
</dbReference>
<keyword evidence="2" id="KW-1003">Cell membrane</keyword>
<gene>
    <name evidence="8" type="ORF">TAF16_1704</name>
</gene>
<comment type="subcellular location">
    <subcellularLocation>
        <location evidence="1">Cell membrane</location>
        <topology evidence="1">Multi-pass membrane protein</topology>
    </subcellularLocation>
</comment>
<comment type="caution">
    <text evidence="8">The sequence shown here is derived from an EMBL/GenBank/DDBJ whole genome shotgun (WGS) entry which is preliminary data.</text>
</comment>
<dbReference type="PANTHER" id="PTHR30572">
    <property type="entry name" value="MEMBRANE COMPONENT OF TRANSPORTER-RELATED"/>
    <property type="match status" value="1"/>
</dbReference>
<dbReference type="RefSeq" id="WP_035019039.1">
    <property type="nucleotide sequence ID" value="NZ_CP021838.1"/>
</dbReference>
<sequence>MKYMLLNLKSMWQRKWIIVLMIVQLIVSFWVINHALITIETIRYQQKQLFSVTHMKEETTIRLFIPDGDDSQWFVERFRKLEKFIKTIPNVKGYGSFEETTISPQNFVNKKRYMRKNEQLYANTRMESYTDSTKIIYFDYDIYRLFSKFQLMKGRELSKEDFEKTNKDVIPILIGYDYHDVFHIGDRFQALAGLGENAFFVTYEVVGILEQGAKWLSANDYLIDHANELDRFFVAPYFPEERDGRPMDVAVRLNNLFLQLSDKREFSSVEKTIEQKGKELGIYPTLKTISNEMKEYKNNTKQSARFTFMVGLFFVVVTLIGVISVMISSIQARKYDIGVMMVTGASKRDIRRIVVMELFLLVMTSAIIGVVLSYWTEWQDTFFEYNIRLQAFTWSLYVKIMVVSCFIVLLSSFIPLWNVNKLVLRNLVEGRE</sequence>
<keyword evidence="4" id="KW-1133">Transmembrane helix</keyword>
<evidence type="ECO:0000313" key="8">
    <source>
        <dbReference type="EMBL" id="OAO78776.1"/>
    </source>
</evidence>
<dbReference type="GO" id="GO:0005886">
    <property type="term" value="C:plasma membrane"/>
    <property type="evidence" value="ECO:0007669"/>
    <property type="project" value="UniProtKB-SubCell"/>
</dbReference>
<evidence type="ECO:0000256" key="2">
    <source>
        <dbReference type="ARBA" id="ARBA00022475"/>
    </source>
</evidence>
<dbReference type="InterPro" id="IPR003838">
    <property type="entry name" value="ABC3_permease_C"/>
</dbReference>
<organism evidence="8 9">
    <name type="scientific">Anoxybacillus flavithermus</name>
    <dbReference type="NCBI Taxonomy" id="33934"/>
    <lineage>
        <taxon>Bacteria</taxon>
        <taxon>Bacillati</taxon>
        <taxon>Bacillota</taxon>
        <taxon>Bacilli</taxon>
        <taxon>Bacillales</taxon>
        <taxon>Anoxybacillaceae</taxon>
        <taxon>Anoxybacillus</taxon>
    </lineage>
</organism>
<keyword evidence="5" id="KW-0472">Membrane</keyword>
<keyword evidence="9" id="KW-1185">Reference proteome</keyword>
<protein>
    <recommendedName>
        <fullName evidence="7">ABC3 transporter permease C-terminal domain-containing protein</fullName>
    </recommendedName>
</protein>
<evidence type="ECO:0000259" key="7">
    <source>
        <dbReference type="Pfam" id="PF02687"/>
    </source>
</evidence>
<keyword evidence="3" id="KW-0812">Transmembrane</keyword>
<dbReference type="OrthoDB" id="2034769at2"/>
<proteinExistence type="inferred from homology"/>
<dbReference type="PATRIC" id="fig|33934.6.peg.435"/>
<reference evidence="8 9" key="1">
    <citation type="submission" date="2016-03" db="EMBL/GenBank/DDBJ databases">
        <title>Spore heat resistance.</title>
        <authorList>
            <person name="Boekhorst J."/>
            <person name="Berendsen E.M."/>
            <person name="Wells-Bennik M.H."/>
            <person name="Kuipers O.P."/>
        </authorList>
    </citation>
    <scope>NUCLEOTIDE SEQUENCE [LARGE SCALE GENOMIC DNA]</scope>
    <source>
        <strain evidence="8 9">AF16</strain>
    </source>
</reference>
<evidence type="ECO:0000256" key="3">
    <source>
        <dbReference type="ARBA" id="ARBA00022692"/>
    </source>
</evidence>
<evidence type="ECO:0000256" key="1">
    <source>
        <dbReference type="ARBA" id="ARBA00004651"/>
    </source>
</evidence>